<feature type="transmembrane region" description="Helical" evidence="7">
    <location>
        <begin position="48"/>
        <end position="72"/>
    </location>
</feature>
<evidence type="ECO:0000313" key="8">
    <source>
        <dbReference type="EMBL" id="KAK3214351.1"/>
    </source>
</evidence>
<reference evidence="8 9" key="1">
    <citation type="submission" date="2021-02" db="EMBL/GenBank/DDBJ databases">
        <title>Genome assembly of Pseudopithomyces chartarum.</title>
        <authorList>
            <person name="Jauregui R."/>
            <person name="Singh J."/>
            <person name="Voisey C."/>
        </authorList>
    </citation>
    <scope>NUCLEOTIDE SEQUENCE [LARGE SCALE GENOMIC DNA]</scope>
    <source>
        <strain evidence="8 9">AGR01</strain>
    </source>
</reference>
<protein>
    <recommendedName>
        <fullName evidence="10">DUF1772-domain-containing protein</fullName>
    </recommendedName>
</protein>
<feature type="transmembrane region" description="Helical" evidence="7">
    <location>
        <begin position="92"/>
        <end position="114"/>
    </location>
</feature>
<dbReference type="GO" id="GO:0016020">
    <property type="term" value="C:membrane"/>
    <property type="evidence" value="ECO:0007669"/>
    <property type="project" value="UniProtKB-SubCell"/>
</dbReference>
<dbReference type="Proteomes" id="UP001280581">
    <property type="component" value="Unassembled WGS sequence"/>
</dbReference>
<comment type="subcellular location">
    <subcellularLocation>
        <location evidence="1">Membrane</location>
        <topology evidence="1">Multi-pass membrane protein</topology>
    </subcellularLocation>
</comment>
<comment type="caution">
    <text evidence="8">The sequence shown here is derived from an EMBL/GenBank/DDBJ whole genome shotgun (WGS) entry which is preliminary data.</text>
</comment>
<dbReference type="Pfam" id="PF08592">
    <property type="entry name" value="Anthrone_oxy"/>
    <property type="match status" value="1"/>
</dbReference>
<feature type="region of interest" description="Disordered" evidence="6">
    <location>
        <begin position="129"/>
        <end position="177"/>
    </location>
</feature>
<dbReference type="EMBL" id="WVTA01000004">
    <property type="protein sequence ID" value="KAK3214351.1"/>
    <property type="molecule type" value="Genomic_DNA"/>
</dbReference>
<evidence type="ECO:0000256" key="3">
    <source>
        <dbReference type="ARBA" id="ARBA00022989"/>
    </source>
</evidence>
<dbReference type="PANTHER" id="PTHR35042">
    <property type="entry name" value="ANTHRONE OXYGENASE ENCC"/>
    <property type="match status" value="1"/>
</dbReference>
<gene>
    <name evidence="8" type="ORF">GRF29_28g2878410</name>
</gene>
<sequence>MSLKTFILTTSITTSLLSSGAIATLSLFDTPLLTSLPASRSLPLTRWLFSRGSHIFPTAALLSSSGFAYLAYTSASRSLSTLLTTAPRGGPVTYYIAAAALSIAIAPWTQFVMIPTNFELIERNEAKGGKISSGAPEGATGRSAEGSVNNEGGTNQFTDLSGPQGRTKEGTSREEDEEVRELLVRFGRLNGVRAVLIGLGGVAGLVGSLA</sequence>
<evidence type="ECO:0000256" key="4">
    <source>
        <dbReference type="ARBA" id="ARBA00023136"/>
    </source>
</evidence>
<keyword evidence="2 7" id="KW-0812">Transmembrane</keyword>
<keyword evidence="9" id="KW-1185">Reference proteome</keyword>
<evidence type="ECO:0000256" key="2">
    <source>
        <dbReference type="ARBA" id="ARBA00022692"/>
    </source>
</evidence>
<dbReference type="PANTHER" id="PTHR35042:SF1">
    <property type="entry name" value="DUF1772-DOMAIN-CONTAINING PROTEIN"/>
    <property type="match status" value="1"/>
</dbReference>
<evidence type="ECO:0000313" key="9">
    <source>
        <dbReference type="Proteomes" id="UP001280581"/>
    </source>
</evidence>
<feature type="compositionally biased region" description="Polar residues" evidence="6">
    <location>
        <begin position="146"/>
        <end position="161"/>
    </location>
</feature>
<organism evidence="8 9">
    <name type="scientific">Pseudopithomyces chartarum</name>
    <dbReference type="NCBI Taxonomy" id="1892770"/>
    <lineage>
        <taxon>Eukaryota</taxon>
        <taxon>Fungi</taxon>
        <taxon>Dikarya</taxon>
        <taxon>Ascomycota</taxon>
        <taxon>Pezizomycotina</taxon>
        <taxon>Dothideomycetes</taxon>
        <taxon>Pleosporomycetidae</taxon>
        <taxon>Pleosporales</taxon>
        <taxon>Massarineae</taxon>
        <taxon>Didymosphaeriaceae</taxon>
        <taxon>Pseudopithomyces</taxon>
    </lineage>
</organism>
<accession>A0AAN6M4V2</accession>
<feature type="transmembrane region" description="Helical" evidence="7">
    <location>
        <begin position="6"/>
        <end position="28"/>
    </location>
</feature>
<evidence type="ECO:0000256" key="6">
    <source>
        <dbReference type="SAM" id="MobiDB-lite"/>
    </source>
</evidence>
<evidence type="ECO:0000256" key="1">
    <source>
        <dbReference type="ARBA" id="ARBA00004141"/>
    </source>
</evidence>
<keyword evidence="4 7" id="KW-0472">Membrane</keyword>
<evidence type="ECO:0000256" key="5">
    <source>
        <dbReference type="ARBA" id="ARBA00034313"/>
    </source>
</evidence>
<evidence type="ECO:0000256" key="7">
    <source>
        <dbReference type="SAM" id="Phobius"/>
    </source>
</evidence>
<comment type="similarity">
    <text evidence="5">Belongs to the anthrone oxygenase family.</text>
</comment>
<name>A0AAN6M4V2_9PLEO</name>
<dbReference type="InterPro" id="IPR013901">
    <property type="entry name" value="Anthrone_oxy"/>
</dbReference>
<dbReference type="AlphaFoldDB" id="A0AAN6M4V2"/>
<evidence type="ECO:0008006" key="10">
    <source>
        <dbReference type="Google" id="ProtNLM"/>
    </source>
</evidence>
<proteinExistence type="inferred from homology"/>
<keyword evidence="3 7" id="KW-1133">Transmembrane helix</keyword>